<name>A0A2P4XKZ1_9STRA</name>
<evidence type="ECO:0000256" key="1">
    <source>
        <dbReference type="SAM" id="MobiDB-lite"/>
    </source>
</evidence>
<accession>A0A2P4XKZ1</accession>
<organism evidence="2 3">
    <name type="scientific">Phytophthora palmivora</name>
    <dbReference type="NCBI Taxonomy" id="4796"/>
    <lineage>
        <taxon>Eukaryota</taxon>
        <taxon>Sar</taxon>
        <taxon>Stramenopiles</taxon>
        <taxon>Oomycota</taxon>
        <taxon>Peronosporomycetes</taxon>
        <taxon>Peronosporales</taxon>
        <taxon>Peronosporaceae</taxon>
        <taxon>Phytophthora</taxon>
    </lineage>
</organism>
<evidence type="ECO:0000313" key="2">
    <source>
        <dbReference type="EMBL" id="POM66223.1"/>
    </source>
</evidence>
<sequence>MSSTTQRDADGDVDMSVGQSIFEFIKDPKIEDWGQSAIVNAHRSFDVKMLEVVSLYVPQSTVEDVTEEQLVLQIHDRTQNVMNKFVTDLDGFFSKNLKIDLRAIDIDAQILTYCRDFSELIEHHEFGPMLAAGPPADSQFEDRMKPRSRIPLDNLEP</sequence>
<reference evidence="2 3" key="1">
    <citation type="journal article" date="2017" name="Genome Biol. Evol.">
        <title>Phytophthora megakarya and P. palmivora, closely related causal agents of cacao black pod rot, underwent increases in genome sizes and gene numbers by different mechanisms.</title>
        <authorList>
            <person name="Ali S.S."/>
            <person name="Shao J."/>
            <person name="Lary D.J."/>
            <person name="Kronmiller B."/>
            <person name="Shen D."/>
            <person name="Strem M.D."/>
            <person name="Amoako-Attah I."/>
            <person name="Akrofi A.Y."/>
            <person name="Begoude B.A."/>
            <person name="Ten Hoopen G.M."/>
            <person name="Coulibaly K."/>
            <person name="Kebe B.I."/>
            <person name="Melnick R.L."/>
            <person name="Guiltinan M.J."/>
            <person name="Tyler B.M."/>
            <person name="Meinhardt L.W."/>
            <person name="Bailey B.A."/>
        </authorList>
    </citation>
    <scope>NUCLEOTIDE SEQUENCE [LARGE SCALE GENOMIC DNA]</scope>
    <source>
        <strain evidence="3">sbr112.9</strain>
    </source>
</reference>
<dbReference type="EMBL" id="NCKW01009693">
    <property type="protein sequence ID" value="POM66223.1"/>
    <property type="molecule type" value="Genomic_DNA"/>
</dbReference>
<proteinExistence type="predicted"/>
<feature type="region of interest" description="Disordered" evidence="1">
    <location>
        <begin position="132"/>
        <end position="157"/>
    </location>
</feature>
<evidence type="ECO:0000313" key="3">
    <source>
        <dbReference type="Proteomes" id="UP000237271"/>
    </source>
</evidence>
<comment type="caution">
    <text evidence="2">The sequence shown here is derived from an EMBL/GenBank/DDBJ whole genome shotgun (WGS) entry which is preliminary data.</text>
</comment>
<keyword evidence="3" id="KW-1185">Reference proteome</keyword>
<protein>
    <submittedName>
        <fullName evidence="2">Uncharacterized protein</fullName>
    </submittedName>
</protein>
<dbReference type="Proteomes" id="UP000237271">
    <property type="component" value="Unassembled WGS sequence"/>
</dbReference>
<dbReference type="AlphaFoldDB" id="A0A2P4XKZ1"/>
<dbReference type="OrthoDB" id="125131at2759"/>
<gene>
    <name evidence="2" type="ORF">PHPALM_17947</name>
</gene>